<sequence length="141" mass="15393">MLPLVILSSRSQNNRCVLKPGNSSVEQFKLNPGNDDRLLTGATTGFQLGPPQASNRGHHRLPTGATTGFQLGPPQASVAERQRPGPHRNPIELGARDSTLQLKVSRESDTEGAVLFYWVIDWRHWGNEVVGSVTAAVRGWC</sequence>
<dbReference type="EMBL" id="JAWDGP010003662">
    <property type="protein sequence ID" value="KAK3772085.1"/>
    <property type="molecule type" value="Genomic_DNA"/>
</dbReference>
<keyword evidence="3" id="KW-1185">Reference proteome</keyword>
<proteinExistence type="predicted"/>
<evidence type="ECO:0000256" key="1">
    <source>
        <dbReference type="SAM" id="MobiDB-lite"/>
    </source>
</evidence>
<gene>
    <name evidence="2" type="ORF">RRG08_008322</name>
</gene>
<dbReference type="AlphaFoldDB" id="A0AAE0ZMK6"/>
<dbReference type="Proteomes" id="UP001283361">
    <property type="component" value="Unassembled WGS sequence"/>
</dbReference>
<protein>
    <submittedName>
        <fullName evidence="2">Uncharacterized protein</fullName>
    </submittedName>
</protein>
<comment type="caution">
    <text evidence="2">The sequence shown here is derived from an EMBL/GenBank/DDBJ whole genome shotgun (WGS) entry which is preliminary data.</text>
</comment>
<reference evidence="2" key="1">
    <citation type="journal article" date="2023" name="G3 (Bethesda)">
        <title>A reference genome for the long-term kleptoplast-retaining sea slug Elysia crispata morphotype clarki.</title>
        <authorList>
            <person name="Eastman K.E."/>
            <person name="Pendleton A.L."/>
            <person name="Shaikh M.A."/>
            <person name="Suttiyut T."/>
            <person name="Ogas R."/>
            <person name="Tomko P."/>
            <person name="Gavelis G."/>
            <person name="Widhalm J.R."/>
            <person name="Wisecaver J.H."/>
        </authorList>
    </citation>
    <scope>NUCLEOTIDE SEQUENCE</scope>
    <source>
        <strain evidence="2">ECLA1</strain>
    </source>
</reference>
<organism evidence="2 3">
    <name type="scientific">Elysia crispata</name>
    <name type="common">lettuce slug</name>
    <dbReference type="NCBI Taxonomy" id="231223"/>
    <lineage>
        <taxon>Eukaryota</taxon>
        <taxon>Metazoa</taxon>
        <taxon>Spiralia</taxon>
        <taxon>Lophotrochozoa</taxon>
        <taxon>Mollusca</taxon>
        <taxon>Gastropoda</taxon>
        <taxon>Heterobranchia</taxon>
        <taxon>Euthyneura</taxon>
        <taxon>Panpulmonata</taxon>
        <taxon>Sacoglossa</taxon>
        <taxon>Placobranchoidea</taxon>
        <taxon>Plakobranchidae</taxon>
        <taxon>Elysia</taxon>
    </lineage>
</organism>
<evidence type="ECO:0000313" key="3">
    <source>
        <dbReference type="Proteomes" id="UP001283361"/>
    </source>
</evidence>
<evidence type="ECO:0000313" key="2">
    <source>
        <dbReference type="EMBL" id="KAK3772085.1"/>
    </source>
</evidence>
<feature type="region of interest" description="Disordered" evidence="1">
    <location>
        <begin position="41"/>
        <end position="96"/>
    </location>
</feature>
<name>A0AAE0ZMK6_9GAST</name>
<accession>A0AAE0ZMK6</accession>